<dbReference type="EMBL" id="VNHX01000033">
    <property type="protein sequence ID" value="TYP87827.1"/>
    <property type="molecule type" value="Genomic_DNA"/>
</dbReference>
<accession>A0A5S5CVL4</accession>
<name>A0A5S5CVL4_9SPHI</name>
<keyword evidence="3" id="KW-1185">Reference proteome</keyword>
<reference evidence="2 3" key="1">
    <citation type="submission" date="2019-07" db="EMBL/GenBank/DDBJ databases">
        <title>Genomic Encyclopedia of Archaeal and Bacterial Type Strains, Phase II (KMG-II): from individual species to whole genera.</title>
        <authorList>
            <person name="Goeker M."/>
        </authorList>
    </citation>
    <scope>NUCLEOTIDE SEQUENCE [LARGE SCALE GENOMIC DNA]</scope>
    <source>
        <strain evidence="2 3">DSM 18850</strain>
    </source>
</reference>
<feature type="chain" id="PRO_5024433304" evidence="1">
    <location>
        <begin position="24"/>
        <end position="711"/>
    </location>
</feature>
<feature type="signal peptide" evidence="1">
    <location>
        <begin position="1"/>
        <end position="23"/>
    </location>
</feature>
<dbReference type="OrthoDB" id="1099022at2"/>
<evidence type="ECO:0000256" key="1">
    <source>
        <dbReference type="SAM" id="SignalP"/>
    </source>
</evidence>
<proteinExistence type="predicted"/>
<organism evidence="2 3">
    <name type="scientific">Sphingobacterium allocomposti</name>
    <dbReference type="NCBI Taxonomy" id="415956"/>
    <lineage>
        <taxon>Bacteria</taxon>
        <taxon>Pseudomonadati</taxon>
        <taxon>Bacteroidota</taxon>
        <taxon>Sphingobacteriia</taxon>
        <taxon>Sphingobacteriales</taxon>
        <taxon>Sphingobacteriaceae</taxon>
        <taxon>Sphingobacterium</taxon>
    </lineage>
</organism>
<dbReference type="RefSeq" id="WP_148910303.1">
    <property type="nucleotide sequence ID" value="NZ_VNHX01000033.1"/>
</dbReference>
<evidence type="ECO:0000313" key="2">
    <source>
        <dbReference type="EMBL" id="TYP87827.1"/>
    </source>
</evidence>
<comment type="caution">
    <text evidence="2">The sequence shown here is derived from an EMBL/GenBank/DDBJ whole genome shotgun (WGS) entry which is preliminary data.</text>
</comment>
<dbReference type="InterPro" id="IPR032287">
    <property type="entry name" value="DUF4838"/>
</dbReference>
<dbReference type="PANTHER" id="PTHR47406">
    <property type="entry name" value="COAGULATION FACTOR 5/8 TYPE, C-TERMINAL"/>
    <property type="match status" value="1"/>
</dbReference>
<dbReference type="Pfam" id="PF16126">
    <property type="entry name" value="DUF4838"/>
    <property type="match status" value="1"/>
</dbReference>
<keyword evidence="1" id="KW-0732">Signal</keyword>
<dbReference type="AlphaFoldDB" id="A0A5S5CVL4"/>
<evidence type="ECO:0000313" key="3">
    <source>
        <dbReference type="Proteomes" id="UP000325105"/>
    </source>
</evidence>
<protein>
    <submittedName>
        <fullName evidence="2">Uncharacterized protein DUF4838</fullName>
    </submittedName>
</protein>
<sequence length="711" mass="80730">MYPFKLLLVLWLFPALCCCRGEASPFDFSLRQLLIISNGDRESSAAADYLYQHLDKRNKDRSVLIVYRSDQQRPDFDGATVYMEVVADLVCDYQIINEERKLSIYGKNKGILKWLSYMLIDRLGAYHPLDVSDLPPGYVDFQSVEATVAMGYREPHLLPNTDEDYSGLLFTHSVDRDWGLWGHNLAKVFVNGTPERSLALVDGKRTSEQYCFSSEETFKAVRSFVTDNYGSGERGAAWFMIAPDDNDLVCTCSSCRTQGNTPKSATGAVVTLVNRLAKQFPAHRFVTTAYRTTKAPSTVALADNAGVFISTIDFPKTADVDRSDPAVKEFAGVVSRWRQKTGHVYLWDYISNFDDYLTPYPVLLRVQKQLEYFRSLGIDGMFLNGSGYDYTTFDDVKTYVLSALLIDPSLSVNELVRKYHARFYPVTGALLTAYLLDMEEQCHLQEVDAGIYSSFRAGMLTYFNHKKFLAFYDGLMRLLPKLEGGERKRIDRLLTALSYTRLQIAYHRGGGKDGLLEDPDQRRLARHNNEALARLRSFGSFSGLERYKEEEGWLATYLQEWETLREKPLFANSIRKTMVRGLSSGDVLPEGYLLSDCVGGFPSDFNQGWLLAAENIQVTCTTEDLRSAPVQLEIRFLINARHRMLPPDRVEIIVNGRSVLSYSEADFERIGNLAVLQKKLGSPLAPTMEIRIYKNKELDKSVIACDEIRLY</sequence>
<dbReference type="PANTHER" id="PTHR47406:SF2">
    <property type="entry name" value="ALPHA GLUCURONIDASE N-TERMINAL DOMAIN-CONTAINING PROTEIN"/>
    <property type="match status" value="1"/>
</dbReference>
<dbReference type="Proteomes" id="UP000325105">
    <property type="component" value="Unassembled WGS sequence"/>
</dbReference>
<gene>
    <name evidence="2" type="ORF">BC792_13322</name>
</gene>